<feature type="non-terminal residue" evidence="11">
    <location>
        <position position="1"/>
    </location>
</feature>
<dbReference type="OMA" id="WSFYYWF"/>
<dbReference type="GO" id="GO:0019778">
    <property type="term" value="F:Atg12 activating enzyme activity"/>
    <property type="evidence" value="ECO:0000318"/>
    <property type="project" value="GO_Central"/>
</dbReference>
<evidence type="ECO:0000256" key="1">
    <source>
        <dbReference type="ARBA" id="ARBA00004329"/>
    </source>
</evidence>
<keyword evidence="5" id="KW-0963">Cytoplasm</keyword>
<dbReference type="InterPro" id="IPR045886">
    <property type="entry name" value="ThiF/MoeB/HesA"/>
</dbReference>
<dbReference type="GO" id="GO:0000045">
    <property type="term" value="P:autophagosome assembly"/>
    <property type="evidence" value="ECO:0000318"/>
    <property type="project" value="GO_Central"/>
</dbReference>
<dbReference type="Proteomes" id="UP000001449">
    <property type="component" value="Chromosome 4"/>
</dbReference>
<keyword evidence="4" id="KW-0813">Transport</keyword>
<dbReference type="HOGENOM" id="CLU_012998_2_1_1"/>
<dbReference type="GO" id="GO:0005737">
    <property type="term" value="C:cytoplasm"/>
    <property type="evidence" value="ECO:0000318"/>
    <property type="project" value="GO_Central"/>
</dbReference>
<sequence>LVRFQPFRSVTEPSFWLDHSARKLNELRLSEEGVPLWGFFGVTAAATTTANNASLGMRFDVSDPSVRRNESIRTYGHLFSLNTKESLRTIDKNKVLSDANLPSLLACCGVEDTDEDIDPNIALVPSTCIAYCDLKANAVVYWFAFPALAPKPGCGCRKLSKSFHKFRVLQEEESVKAESVVWCPPFFMLLRGDEVDGNSMQCLPLNKTQYESLTDEEREKAIFGFVDPNSTSNDIATTDFAVGWTLRNLVAYLSLRFGLGGSNATFLSYRPSLLRRIVSLLLDIKLPHATDYQWPSNDTTTNDNHSAYKCAGWEPNKSGKAGARSINLKPLVSPSHLARQANDLNLRLMKWRALPALDIERLSQLKVVLLGAGTLGCGVARTLLGWGIRNITFVDSGRVSYSNPVRQSLFGIDDCKEGGKYKAKAAAESLLAIAGPGVNSEGVVLTIPMPCHSFGGGKDGAAEIKSVRQDVERLHALIDQSDAVFLLTDTRESRWLPTVMALATNTPLINSALGLDSWLVMRHGSLSTTTSSNNTHQRLGCYFCSDVVAPENSTRDRTLDQQCTVTRPGLAPIAASMATELMIAMFHHPLGHYINGSGAYAPVDSGTSASSSALGLLPHSIRGTVVTYTMMTPTVPAFPSCTACSELVVKQYQKDRFDFVKSVCCDADGSYLGRVSGLASFREEAAKKIDDCMDWDDEDEMD</sequence>
<keyword evidence="7" id="KW-0653">Protein transport</keyword>
<accession>B8BZ94</accession>
<name>B8BZ94_THAPS</name>
<evidence type="ECO:0000256" key="4">
    <source>
        <dbReference type="ARBA" id="ARBA00022448"/>
    </source>
</evidence>
<dbReference type="eggNOG" id="KOG2337">
    <property type="taxonomic scope" value="Eukaryota"/>
</dbReference>
<evidence type="ECO:0000256" key="3">
    <source>
        <dbReference type="ARBA" id="ARBA00011738"/>
    </source>
</evidence>
<evidence type="ECO:0000313" key="12">
    <source>
        <dbReference type="Proteomes" id="UP000001449"/>
    </source>
</evidence>
<gene>
    <name evidence="11" type="ORF">THAPSDRAFT_262157</name>
</gene>
<dbReference type="GO" id="GO:0000423">
    <property type="term" value="P:mitophagy"/>
    <property type="evidence" value="ECO:0000318"/>
    <property type="project" value="GO_Central"/>
</dbReference>
<dbReference type="InterPro" id="IPR035985">
    <property type="entry name" value="Ubiquitin-activating_enz"/>
</dbReference>
<dbReference type="Gene3D" id="3.40.140.70">
    <property type="entry name" value="Ubiquitin-like modifier-activating enzyme ATG7 N-terminal domain"/>
    <property type="match status" value="1"/>
</dbReference>
<dbReference type="AlphaFoldDB" id="B8BZ94"/>
<dbReference type="GO" id="GO:0032446">
    <property type="term" value="P:protein modification by small protein conjugation"/>
    <property type="evidence" value="ECO:0000318"/>
    <property type="project" value="GO_Central"/>
</dbReference>
<reference evidence="11 12" key="1">
    <citation type="journal article" date="2004" name="Science">
        <title>The genome of the diatom Thalassiosira pseudonana: ecology, evolution, and metabolism.</title>
        <authorList>
            <person name="Armbrust E.V."/>
            <person name="Berges J.A."/>
            <person name="Bowler C."/>
            <person name="Green B.R."/>
            <person name="Martinez D."/>
            <person name="Putnam N.H."/>
            <person name="Zhou S."/>
            <person name="Allen A.E."/>
            <person name="Apt K.E."/>
            <person name="Bechner M."/>
            <person name="Brzezinski M.A."/>
            <person name="Chaal B.K."/>
            <person name="Chiovitti A."/>
            <person name="Davis A.K."/>
            <person name="Demarest M.S."/>
            <person name="Detter J.C."/>
            <person name="Glavina T."/>
            <person name="Goodstein D."/>
            <person name="Hadi M.Z."/>
            <person name="Hellsten U."/>
            <person name="Hildebrand M."/>
            <person name="Jenkins B.D."/>
            <person name="Jurka J."/>
            <person name="Kapitonov V.V."/>
            <person name="Kroger N."/>
            <person name="Lau W.W."/>
            <person name="Lane T.W."/>
            <person name="Larimer F.W."/>
            <person name="Lippmeier J.C."/>
            <person name="Lucas S."/>
            <person name="Medina M."/>
            <person name="Montsant A."/>
            <person name="Obornik M."/>
            <person name="Parker M.S."/>
            <person name="Palenik B."/>
            <person name="Pazour G.J."/>
            <person name="Richardson P.M."/>
            <person name="Rynearson T.A."/>
            <person name="Saito M.A."/>
            <person name="Schwartz D.C."/>
            <person name="Thamatrakoln K."/>
            <person name="Valentin K."/>
            <person name="Vardi A."/>
            <person name="Wilkerson F.P."/>
            <person name="Rokhsar D.S."/>
        </authorList>
    </citation>
    <scope>NUCLEOTIDE SEQUENCE [LARGE SCALE GENOMIC DNA]</scope>
    <source>
        <strain evidence="11 12">CCMP1335</strain>
    </source>
</reference>
<feature type="domain" description="THIF-type NAD/FAD binding fold" evidence="9">
    <location>
        <begin position="347"/>
        <end position="591"/>
    </location>
</feature>
<dbReference type="GO" id="GO:0015031">
    <property type="term" value="P:protein transport"/>
    <property type="evidence" value="ECO:0007669"/>
    <property type="project" value="UniProtKB-KW"/>
</dbReference>
<reference evidence="11 12" key="2">
    <citation type="journal article" date="2008" name="Nature">
        <title>The Phaeodactylum genome reveals the evolutionary history of diatom genomes.</title>
        <authorList>
            <person name="Bowler C."/>
            <person name="Allen A.E."/>
            <person name="Badger J.H."/>
            <person name="Grimwood J."/>
            <person name="Jabbari K."/>
            <person name="Kuo A."/>
            <person name="Maheswari U."/>
            <person name="Martens C."/>
            <person name="Maumus F."/>
            <person name="Otillar R.P."/>
            <person name="Rayko E."/>
            <person name="Salamov A."/>
            <person name="Vandepoele K."/>
            <person name="Beszteri B."/>
            <person name="Gruber A."/>
            <person name="Heijde M."/>
            <person name="Katinka M."/>
            <person name="Mock T."/>
            <person name="Valentin K."/>
            <person name="Verret F."/>
            <person name="Berges J.A."/>
            <person name="Brownlee C."/>
            <person name="Cadoret J.P."/>
            <person name="Chiovitti A."/>
            <person name="Choi C.J."/>
            <person name="Coesel S."/>
            <person name="De Martino A."/>
            <person name="Detter J.C."/>
            <person name="Durkin C."/>
            <person name="Falciatore A."/>
            <person name="Fournet J."/>
            <person name="Haruta M."/>
            <person name="Huysman M.J."/>
            <person name="Jenkins B.D."/>
            <person name="Jiroutova K."/>
            <person name="Jorgensen R.E."/>
            <person name="Joubert Y."/>
            <person name="Kaplan A."/>
            <person name="Kroger N."/>
            <person name="Kroth P.G."/>
            <person name="La Roche J."/>
            <person name="Lindquist E."/>
            <person name="Lommer M."/>
            <person name="Martin-Jezequel V."/>
            <person name="Lopez P.J."/>
            <person name="Lucas S."/>
            <person name="Mangogna M."/>
            <person name="McGinnis K."/>
            <person name="Medlin L.K."/>
            <person name="Montsant A."/>
            <person name="Oudot-Le Secq M.P."/>
            <person name="Napoli C."/>
            <person name="Obornik M."/>
            <person name="Parker M.S."/>
            <person name="Petit J.L."/>
            <person name="Porcel B.M."/>
            <person name="Poulsen N."/>
            <person name="Robison M."/>
            <person name="Rychlewski L."/>
            <person name="Rynearson T.A."/>
            <person name="Schmutz J."/>
            <person name="Shapiro H."/>
            <person name="Siaut M."/>
            <person name="Stanley M."/>
            <person name="Sussman M.R."/>
            <person name="Taylor A.R."/>
            <person name="Vardi A."/>
            <person name="von Dassow P."/>
            <person name="Vyverman W."/>
            <person name="Willis A."/>
            <person name="Wyrwicz L.S."/>
            <person name="Rokhsar D.S."/>
            <person name="Weissenbach J."/>
            <person name="Armbrust E.V."/>
            <person name="Green B.R."/>
            <person name="Van de Peer Y."/>
            <person name="Grigoriev I.V."/>
        </authorList>
    </citation>
    <scope>NUCLEOTIDE SEQUENCE [LARGE SCALE GENOMIC DNA]</scope>
    <source>
        <strain evidence="11 12">CCMP1335</strain>
    </source>
</reference>
<protein>
    <submittedName>
        <fullName evidence="11">Ubiquitin activating enzyme e1-like protein</fullName>
    </submittedName>
</protein>
<evidence type="ECO:0000256" key="6">
    <source>
        <dbReference type="ARBA" id="ARBA00022786"/>
    </source>
</evidence>
<feature type="domain" description="Ubiquitin-like modifier-activating enzyme Atg7 N-terminal" evidence="10">
    <location>
        <begin position="2"/>
        <end position="331"/>
    </location>
</feature>
<proteinExistence type="predicted"/>
<dbReference type="Pfam" id="PF16420">
    <property type="entry name" value="ATG7_N"/>
    <property type="match status" value="1"/>
</dbReference>
<dbReference type="InParanoid" id="B8BZ94"/>
<dbReference type="InterPro" id="IPR042523">
    <property type="entry name" value="Atg7_N_2"/>
</dbReference>
<dbReference type="KEGG" id="tps:THAPSDRAFT_262157"/>
<keyword evidence="6" id="KW-0833">Ubl conjugation pathway</keyword>
<dbReference type="GO" id="GO:0034727">
    <property type="term" value="P:piecemeal microautophagy of the nucleus"/>
    <property type="evidence" value="ECO:0000318"/>
    <property type="project" value="GO_Central"/>
</dbReference>
<dbReference type="GO" id="GO:0019779">
    <property type="term" value="F:Atg8 activating enzyme activity"/>
    <property type="evidence" value="ECO:0000318"/>
    <property type="project" value="GO_Central"/>
</dbReference>
<dbReference type="InterPro" id="IPR032197">
    <property type="entry name" value="Atg7_N"/>
</dbReference>
<dbReference type="InterPro" id="IPR000594">
    <property type="entry name" value="ThiF_NAD_FAD-bd"/>
</dbReference>
<dbReference type="GO" id="GO:0006995">
    <property type="term" value="P:cellular response to nitrogen starvation"/>
    <property type="evidence" value="ECO:0000318"/>
    <property type="project" value="GO_Central"/>
</dbReference>
<dbReference type="SUPFAM" id="SSF69572">
    <property type="entry name" value="Activating enzymes of the ubiquitin-like proteins"/>
    <property type="match status" value="1"/>
</dbReference>
<evidence type="ECO:0000256" key="5">
    <source>
        <dbReference type="ARBA" id="ARBA00022490"/>
    </source>
</evidence>
<keyword evidence="12" id="KW-1185">Reference proteome</keyword>
<evidence type="ECO:0000256" key="2">
    <source>
        <dbReference type="ARBA" id="ARBA00004496"/>
    </source>
</evidence>
<evidence type="ECO:0000256" key="8">
    <source>
        <dbReference type="ARBA" id="ARBA00023006"/>
    </source>
</evidence>
<dbReference type="PaxDb" id="35128-Thaps262157"/>
<comment type="subcellular location">
    <subcellularLocation>
        <location evidence="2">Cytoplasm</location>
    </subcellularLocation>
    <subcellularLocation>
        <location evidence="1">Preautophagosomal structure</location>
    </subcellularLocation>
</comment>
<dbReference type="PANTHER" id="PTHR10953">
    <property type="entry name" value="UBIQUITIN-ACTIVATING ENZYME E1"/>
    <property type="match status" value="1"/>
</dbReference>
<dbReference type="FunFam" id="3.40.50.720:FF:000395">
    <property type="entry name" value="ubiquitin-like modifier-activating enzyme ATG7"/>
    <property type="match status" value="1"/>
</dbReference>
<dbReference type="STRING" id="35128.B8BZ94"/>
<dbReference type="EMBL" id="CM000641">
    <property type="protein sequence ID" value="EED92844.1"/>
    <property type="molecule type" value="Genomic_DNA"/>
</dbReference>
<comment type="subunit">
    <text evidence="3">Homodimer.</text>
</comment>
<dbReference type="PANTHER" id="PTHR10953:SF3">
    <property type="entry name" value="UBIQUITIN-LIKE MODIFIER-ACTIVATING ENZYME ATG7"/>
    <property type="match status" value="1"/>
</dbReference>
<dbReference type="InterPro" id="IPR042522">
    <property type="entry name" value="Atg7_N_1"/>
</dbReference>
<evidence type="ECO:0000259" key="10">
    <source>
        <dbReference type="Pfam" id="PF16420"/>
    </source>
</evidence>
<dbReference type="GeneID" id="7447940"/>
<evidence type="ECO:0000256" key="7">
    <source>
        <dbReference type="ARBA" id="ARBA00022927"/>
    </source>
</evidence>
<organism evidence="11 12">
    <name type="scientific">Thalassiosira pseudonana</name>
    <name type="common">Marine diatom</name>
    <name type="synonym">Cyclotella nana</name>
    <dbReference type="NCBI Taxonomy" id="35128"/>
    <lineage>
        <taxon>Eukaryota</taxon>
        <taxon>Sar</taxon>
        <taxon>Stramenopiles</taxon>
        <taxon>Ochrophyta</taxon>
        <taxon>Bacillariophyta</taxon>
        <taxon>Coscinodiscophyceae</taxon>
        <taxon>Thalassiosirophycidae</taxon>
        <taxon>Thalassiosirales</taxon>
        <taxon>Thalassiosiraceae</taxon>
        <taxon>Thalassiosira</taxon>
    </lineage>
</organism>
<evidence type="ECO:0000313" key="11">
    <source>
        <dbReference type="EMBL" id="EED92844.1"/>
    </source>
</evidence>
<dbReference type="Gene3D" id="3.40.50.720">
    <property type="entry name" value="NAD(P)-binding Rossmann-like Domain"/>
    <property type="match status" value="1"/>
</dbReference>
<dbReference type="RefSeq" id="XP_002289307.1">
    <property type="nucleotide sequence ID" value="XM_002289271.1"/>
</dbReference>
<keyword evidence="8" id="KW-0072">Autophagy</keyword>
<dbReference type="Gene3D" id="3.40.140.100">
    <property type="entry name" value="Ubiquitin-like modifier-activating enzyme ATG7 C-terminal domain"/>
    <property type="match status" value="1"/>
</dbReference>
<evidence type="ECO:0000259" key="9">
    <source>
        <dbReference type="Pfam" id="PF00899"/>
    </source>
</evidence>
<dbReference type="Pfam" id="PF00899">
    <property type="entry name" value="ThiF"/>
    <property type="match status" value="1"/>
</dbReference>
<dbReference type="GO" id="GO:0000407">
    <property type="term" value="C:phagophore assembly site"/>
    <property type="evidence" value="ECO:0000318"/>
    <property type="project" value="GO_Central"/>
</dbReference>